<dbReference type="Pfam" id="PF21984">
    <property type="entry name" value="DnaD_N"/>
    <property type="match status" value="1"/>
</dbReference>
<protein>
    <submittedName>
        <fullName evidence="5">DnaD domain protein</fullName>
    </submittedName>
</protein>
<dbReference type="EMBL" id="VMHE01000001">
    <property type="protein sequence ID" value="TSJ67537.1"/>
    <property type="molecule type" value="Genomic_DNA"/>
</dbReference>
<dbReference type="SUPFAM" id="SSF158499">
    <property type="entry name" value="DnaD domain-like"/>
    <property type="match status" value="1"/>
</dbReference>
<dbReference type="InterPro" id="IPR006343">
    <property type="entry name" value="DnaB/C_C"/>
</dbReference>
<dbReference type="AlphaFoldDB" id="A0A556PT29"/>
<dbReference type="NCBIfam" id="TIGR01446">
    <property type="entry name" value="DnaD_dom"/>
    <property type="match status" value="1"/>
</dbReference>
<dbReference type="PANTHER" id="PTHR37293:SF6">
    <property type="entry name" value="DNA REPLICATION PROTEIN DNAD"/>
    <property type="match status" value="1"/>
</dbReference>
<organism evidence="5 6">
    <name type="scientific">Allobacillus salarius</name>
    <dbReference type="NCBI Taxonomy" id="1955272"/>
    <lineage>
        <taxon>Bacteria</taxon>
        <taxon>Bacillati</taxon>
        <taxon>Bacillota</taxon>
        <taxon>Bacilli</taxon>
        <taxon>Bacillales</taxon>
        <taxon>Bacillaceae</taxon>
        <taxon>Allobacillus</taxon>
    </lineage>
</organism>
<dbReference type="InterPro" id="IPR036388">
    <property type="entry name" value="WH-like_DNA-bd_sf"/>
</dbReference>
<comment type="caution">
    <text evidence="5">The sequence shown here is derived from an EMBL/GenBank/DDBJ whole genome shotgun (WGS) entry which is preliminary data.</text>
</comment>
<dbReference type="Gene3D" id="1.10.10.10">
    <property type="entry name" value="Winged helix-like DNA-binding domain superfamily/Winged helix DNA-binding domain"/>
    <property type="match status" value="1"/>
</dbReference>
<evidence type="ECO:0000259" key="3">
    <source>
        <dbReference type="Pfam" id="PF07261"/>
    </source>
</evidence>
<dbReference type="Pfam" id="PF07261">
    <property type="entry name" value="DnaB_2"/>
    <property type="match status" value="1"/>
</dbReference>
<comment type="similarity">
    <text evidence="1">Belongs to the DnaB/DnaD family.</text>
</comment>
<sequence length="263" mass="31310">MTQFILGHLFKISSSVFYSYTLRSNSYFKHNKKYERPRKEGSFLDIPFSYQKMMMHQISVPTELIRSYRKLDLAEQDVIVILQLITLQQQGDLLPSFDFISENMQLSPHEVANILKKLKNNGYLRIEQIEDEQRMVHEWYSLEPLFNKLYEDTSSTKDQEKKEEGKLFGLFEQEFGRALSPIEIETVSHWLDQDQFKPALIKAALREAVLMGKMNFRYIDRILAEWKKRGIRSSADMNQAREPMQEKPKEKRDTSVYYNWLEE</sequence>
<dbReference type="OrthoDB" id="9770238at2"/>
<accession>A0A556PT29</accession>
<evidence type="ECO:0000256" key="1">
    <source>
        <dbReference type="ARBA" id="ARBA00093462"/>
    </source>
</evidence>
<dbReference type="Gene3D" id="1.10.10.630">
    <property type="entry name" value="DnaD domain-like"/>
    <property type="match status" value="1"/>
</dbReference>
<dbReference type="SUPFAM" id="SSF46785">
    <property type="entry name" value="Winged helix' DNA-binding domain"/>
    <property type="match status" value="1"/>
</dbReference>
<feature type="region of interest" description="Disordered" evidence="2">
    <location>
        <begin position="234"/>
        <end position="255"/>
    </location>
</feature>
<name>A0A556PT29_9BACI</name>
<proteinExistence type="inferred from homology"/>
<evidence type="ECO:0000313" key="5">
    <source>
        <dbReference type="EMBL" id="TSJ67537.1"/>
    </source>
</evidence>
<dbReference type="InterPro" id="IPR053162">
    <property type="entry name" value="DnaD"/>
</dbReference>
<evidence type="ECO:0000256" key="2">
    <source>
        <dbReference type="SAM" id="MobiDB-lite"/>
    </source>
</evidence>
<gene>
    <name evidence="5" type="ORF">FPQ13_00260</name>
</gene>
<evidence type="ECO:0000313" key="6">
    <source>
        <dbReference type="Proteomes" id="UP000316425"/>
    </source>
</evidence>
<reference evidence="5 6" key="1">
    <citation type="submission" date="2019-07" db="EMBL/GenBank/DDBJ databases">
        <title>Allobacillus sp. nov. SKP isolated from shrimp paste of Euphausiacea.</title>
        <authorList>
            <person name="Kanchanasin P."/>
            <person name="Tanasupawat S."/>
            <person name="Shi W."/>
            <person name="Wu L."/>
            <person name="Ma J."/>
        </authorList>
    </citation>
    <scope>NUCLEOTIDE SEQUENCE [LARGE SCALE GENOMIC DNA]</scope>
    <source>
        <strain evidence="5 6">SKP4-8</strain>
    </source>
</reference>
<feature type="domain" description="DnaB/C C-terminal" evidence="3">
    <location>
        <begin position="170"/>
        <end position="239"/>
    </location>
</feature>
<keyword evidence="6" id="KW-1185">Reference proteome</keyword>
<dbReference type="Proteomes" id="UP000316425">
    <property type="component" value="Unassembled WGS sequence"/>
</dbReference>
<dbReference type="InterPro" id="IPR034829">
    <property type="entry name" value="DnaD-like_sf"/>
</dbReference>
<dbReference type="PANTHER" id="PTHR37293">
    <property type="entry name" value="PHAGE REPLICATION PROTEIN-RELATED"/>
    <property type="match status" value="1"/>
</dbReference>
<feature type="domain" description="DnaD N-terminal" evidence="4">
    <location>
        <begin position="60"/>
        <end position="159"/>
    </location>
</feature>
<dbReference type="InterPro" id="IPR053843">
    <property type="entry name" value="DnaD_N"/>
</dbReference>
<feature type="compositionally biased region" description="Basic and acidic residues" evidence="2">
    <location>
        <begin position="243"/>
        <end position="254"/>
    </location>
</feature>
<evidence type="ECO:0000259" key="4">
    <source>
        <dbReference type="Pfam" id="PF21984"/>
    </source>
</evidence>
<dbReference type="InterPro" id="IPR036390">
    <property type="entry name" value="WH_DNA-bd_sf"/>
</dbReference>